<evidence type="ECO:0000259" key="2">
    <source>
        <dbReference type="Pfam" id="PF01243"/>
    </source>
</evidence>
<reference evidence="3 4" key="2">
    <citation type="submission" date="2020-03" db="EMBL/GenBank/DDBJ databases">
        <authorList>
            <person name="Ichikawa N."/>
            <person name="Kimura A."/>
            <person name="Kitahashi Y."/>
            <person name="Uohara A."/>
        </authorList>
    </citation>
    <scope>NUCLEOTIDE SEQUENCE [LARGE SCALE GENOMIC DNA]</scope>
    <source>
        <strain evidence="3 4">NBRC 108638</strain>
    </source>
</reference>
<dbReference type="InterPro" id="IPR011576">
    <property type="entry name" value="Pyridox_Oxase_N"/>
</dbReference>
<accession>A0A6V8L0W0</accession>
<sequence length="173" mass="19139">MASTDPVTTLDSRYSSANATATEWVRGRRELAQAEVYLLTTVRPDGRPHVTPLIAVWLDGALYFCTGPDERKARNLAENPHCTVITAGGTALDDGLDLVVEGDAVQVTDEARLRRIAGTYESKYGNEWRFDVRDGAFLNEASGVALVYEVTPVTAFGFNRAGEYSQTRWRFFV</sequence>
<dbReference type="Gene3D" id="2.30.110.10">
    <property type="entry name" value="Electron Transport, Fmn-binding Protein, Chain A"/>
    <property type="match status" value="1"/>
</dbReference>
<dbReference type="AlphaFoldDB" id="A0A6V8L0W0"/>
<name>A0A6V8L0W0_9ACTN</name>
<dbReference type="InterPro" id="IPR012349">
    <property type="entry name" value="Split_barrel_FMN-bd"/>
</dbReference>
<evidence type="ECO:0000313" key="4">
    <source>
        <dbReference type="Proteomes" id="UP000482960"/>
    </source>
</evidence>
<organism evidence="3 4">
    <name type="scientific">Phytohabitans rumicis</name>
    <dbReference type="NCBI Taxonomy" id="1076125"/>
    <lineage>
        <taxon>Bacteria</taxon>
        <taxon>Bacillati</taxon>
        <taxon>Actinomycetota</taxon>
        <taxon>Actinomycetes</taxon>
        <taxon>Micromonosporales</taxon>
        <taxon>Micromonosporaceae</taxon>
    </lineage>
</organism>
<evidence type="ECO:0000313" key="3">
    <source>
        <dbReference type="EMBL" id="GFJ88249.1"/>
    </source>
</evidence>
<protein>
    <submittedName>
        <fullName evidence="3">Pyridoxamine 5'-phosphate oxidase</fullName>
    </submittedName>
</protein>
<evidence type="ECO:0000256" key="1">
    <source>
        <dbReference type="ARBA" id="ARBA00023002"/>
    </source>
</evidence>
<comment type="caution">
    <text evidence="3">The sequence shown here is derived from an EMBL/GenBank/DDBJ whole genome shotgun (WGS) entry which is preliminary data.</text>
</comment>
<dbReference type="Pfam" id="PF01243">
    <property type="entry name" value="PNPOx_N"/>
    <property type="match status" value="1"/>
</dbReference>
<dbReference type="GO" id="GO:0016627">
    <property type="term" value="F:oxidoreductase activity, acting on the CH-CH group of donors"/>
    <property type="evidence" value="ECO:0007669"/>
    <property type="project" value="TreeGrafter"/>
</dbReference>
<dbReference type="SUPFAM" id="SSF50475">
    <property type="entry name" value="FMN-binding split barrel"/>
    <property type="match status" value="1"/>
</dbReference>
<gene>
    <name evidence="3" type="ORF">Prum_018910</name>
</gene>
<dbReference type="Proteomes" id="UP000482960">
    <property type="component" value="Unassembled WGS sequence"/>
</dbReference>
<feature type="domain" description="Pyridoxamine 5'-phosphate oxidase N-terminal" evidence="2">
    <location>
        <begin position="29"/>
        <end position="128"/>
    </location>
</feature>
<proteinExistence type="predicted"/>
<dbReference type="EMBL" id="BLPG01000001">
    <property type="protein sequence ID" value="GFJ88249.1"/>
    <property type="molecule type" value="Genomic_DNA"/>
</dbReference>
<dbReference type="RefSeq" id="WP_173075531.1">
    <property type="nucleotide sequence ID" value="NZ_BAABJB010000006.1"/>
</dbReference>
<dbReference type="GO" id="GO:0070967">
    <property type="term" value="F:coenzyme F420 binding"/>
    <property type="evidence" value="ECO:0007669"/>
    <property type="project" value="TreeGrafter"/>
</dbReference>
<keyword evidence="1" id="KW-0560">Oxidoreductase</keyword>
<dbReference type="PANTHER" id="PTHR35176">
    <property type="entry name" value="HEME OXYGENASE HI_0854-RELATED"/>
    <property type="match status" value="1"/>
</dbReference>
<reference evidence="3 4" key="1">
    <citation type="submission" date="2020-03" db="EMBL/GenBank/DDBJ databases">
        <title>Whole genome shotgun sequence of Phytohabitans rumicis NBRC 108638.</title>
        <authorList>
            <person name="Komaki H."/>
            <person name="Tamura T."/>
        </authorList>
    </citation>
    <scope>NUCLEOTIDE SEQUENCE [LARGE SCALE GENOMIC DNA]</scope>
    <source>
        <strain evidence="3 4">NBRC 108638</strain>
    </source>
</reference>
<keyword evidence="4" id="KW-1185">Reference proteome</keyword>
<dbReference type="GO" id="GO:0005829">
    <property type="term" value="C:cytosol"/>
    <property type="evidence" value="ECO:0007669"/>
    <property type="project" value="TreeGrafter"/>
</dbReference>
<dbReference type="PANTHER" id="PTHR35176:SF4">
    <property type="entry name" value="PYRIDOXAMINE 5'-PHOSPHATE OXIDASE-RELATED FMN-BINDING"/>
    <property type="match status" value="1"/>
</dbReference>
<dbReference type="InterPro" id="IPR052019">
    <property type="entry name" value="F420H2_bilvrd_red/Heme_oxyg"/>
</dbReference>